<dbReference type="PANTHER" id="PTHR23132:SF23">
    <property type="entry name" value="D-ALANINE--D-ALANINE LIGASE B"/>
    <property type="match status" value="1"/>
</dbReference>
<dbReference type="Gene3D" id="3.30.470.20">
    <property type="entry name" value="ATP-grasp fold, B domain"/>
    <property type="match status" value="1"/>
</dbReference>
<evidence type="ECO:0000256" key="3">
    <source>
        <dbReference type="ARBA" id="ARBA00010871"/>
    </source>
</evidence>
<evidence type="ECO:0000256" key="6">
    <source>
        <dbReference type="ARBA" id="ARBA00022723"/>
    </source>
</evidence>
<evidence type="ECO:0000256" key="1">
    <source>
        <dbReference type="ARBA" id="ARBA00001936"/>
    </source>
</evidence>
<dbReference type="InterPro" id="IPR016185">
    <property type="entry name" value="PreATP-grasp_dom_sf"/>
</dbReference>
<dbReference type="PANTHER" id="PTHR23132">
    <property type="entry name" value="D-ALANINE--D-ALANINE LIGASE"/>
    <property type="match status" value="1"/>
</dbReference>
<dbReference type="HAMAP" id="MF_00047">
    <property type="entry name" value="Dala_Dala_lig"/>
    <property type="match status" value="1"/>
</dbReference>
<keyword evidence="11 14" id="KW-0573">Peptidoglycan synthesis</keyword>
<comment type="cofactor">
    <cofactor evidence="16">
        <name>Mg(2+)</name>
        <dbReference type="ChEBI" id="CHEBI:18420"/>
    </cofactor>
    <cofactor evidence="16">
        <name>Mn(2+)</name>
        <dbReference type="ChEBI" id="CHEBI:29035"/>
    </cofactor>
    <text evidence="16">Binds 2 magnesium or manganese ions per subunit.</text>
</comment>
<evidence type="ECO:0000256" key="2">
    <source>
        <dbReference type="ARBA" id="ARBA00004496"/>
    </source>
</evidence>
<dbReference type="FunFam" id="3.30.470.20:FF:000008">
    <property type="entry name" value="D-alanine--D-alanine ligase"/>
    <property type="match status" value="1"/>
</dbReference>
<keyword evidence="12 16" id="KW-0464">Manganese</keyword>
<dbReference type="GO" id="GO:0008360">
    <property type="term" value="P:regulation of cell shape"/>
    <property type="evidence" value="ECO:0007669"/>
    <property type="project" value="UniProtKB-KW"/>
</dbReference>
<feature type="binding site" evidence="16">
    <location>
        <position position="273"/>
    </location>
    <ligand>
        <name>Mg(2+)</name>
        <dbReference type="ChEBI" id="CHEBI:18420"/>
        <label>2</label>
    </ligand>
</feature>
<dbReference type="STRING" id="1802538.A2382_00955"/>
<protein>
    <recommendedName>
        <fullName evidence="14">D-alanine--D-alanine ligase</fullName>
        <ecNumber evidence="14">6.3.2.4</ecNumber>
    </recommendedName>
    <alternativeName>
        <fullName evidence="14">D-Ala-D-Ala ligase</fullName>
    </alternativeName>
    <alternativeName>
        <fullName evidence="14">D-alanylalanine synthetase</fullName>
    </alternativeName>
</protein>
<keyword evidence="8 17" id="KW-0067">ATP-binding</keyword>
<keyword evidence="10 14" id="KW-0133">Cell shape</keyword>
<dbReference type="GO" id="GO:0009252">
    <property type="term" value="P:peptidoglycan biosynthetic process"/>
    <property type="evidence" value="ECO:0007669"/>
    <property type="project" value="UniProtKB-UniRule"/>
</dbReference>
<evidence type="ECO:0000256" key="14">
    <source>
        <dbReference type="HAMAP-Rule" id="MF_00047"/>
    </source>
</evidence>
<evidence type="ECO:0000256" key="17">
    <source>
        <dbReference type="PROSITE-ProRule" id="PRU00409"/>
    </source>
</evidence>
<dbReference type="Gene3D" id="3.40.50.20">
    <property type="match status" value="2"/>
</dbReference>
<dbReference type="NCBIfam" id="NF002378">
    <property type="entry name" value="PRK01372.1"/>
    <property type="match status" value="1"/>
</dbReference>
<dbReference type="Gene3D" id="3.30.1490.20">
    <property type="entry name" value="ATP-grasp fold, A domain"/>
    <property type="match status" value="1"/>
</dbReference>
<feature type="binding site" evidence="16">
    <location>
        <position position="271"/>
    </location>
    <ligand>
        <name>Mg(2+)</name>
        <dbReference type="ChEBI" id="CHEBI:18420"/>
        <label>2</label>
    </ligand>
</feature>
<evidence type="ECO:0000313" key="19">
    <source>
        <dbReference type="EMBL" id="OGM79344.1"/>
    </source>
</evidence>
<dbReference type="SUPFAM" id="SSF52440">
    <property type="entry name" value="PreATP-grasp domain"/>
    <property type="match status" value="1"/>
</dbReference>
<dbReference type="PROSITE" id="PS00843">
    <property type="entry name" value="DALA_DALA_LIGASE_1"/>
    <property type="match status" value="1"/>
</dbReference>
<dbReference type="InterPro" id="IPR005905">
    <property type="entry name" value="D_ala_D_ala"/>
</dbReference>
<feature type="domain" description="ATP-grasp" evidence="18">
    <location>
        <begin position="103"/>
        <end position="304"/>
    </location>
</feature>
<dbReference type="InterPro" id="IPR011761">
    <property type="entry name" value="ATP-grasp"/>
</dbReference>
<dbReference type="InterPro" id="IPR000291">
    <property type="entry name" value="D-Ala_lig_Van_CS"/>
</dbReference>
<comment type="cofactor">
    <cofactor evidence="1">
        <name>Mn(2+)</name>
        <dbReference type="ChEBI" id="CHEBI:29035"/>
    </cofactor>
</comment>
<comment type="function">
    <text evidence="14">Cell wall formation.</text>
</comment>
<dbReference type="GO" id="GO:0046872">
    <property type="term" value="F:metal ion binding"/>
    <property type="evidence" value="ECO:0007669"/>
    <property type="project" value="UniProtKB-KW"/>
</dbReference>
<keyword evidence="4 14" id="KW-0963">Cytoplasm</keyword>
<keyword evidence="5 14" id="KW-0436">Ligase</keyword>
<sequence length="309" mass="34411">MRRIKVGVLMGGESTEHEVSIISGENVVKNLDKSRYKVTKYVIPKKGGFNFNKLLREDIVFIALHGTFGEDGRVQGLCEMMKVAYTGSGVLTSALGMDKLLFRKVMDSFGILVPKYISLNKNEGVSKHEVEKSLGKLPYFVKPHNQGSSVGASVVKKWEDLNKVLKQAFRYSETVLIDEYISGTELTCAVIGNKNPRALPLIEIEPLKGNFFDYKSKYESGGANEIVPARISSQLTKEIQEIACRIYRILGCRGFSRIDFIVQKGKPYVLEINTIPGLTPMSLFPKAAKNAGINYSTLLDKLIKYGLDK</sequence>
<keyword evidence="6 16" id="KW-0479">Metal-binding</keyword>
<feature type="active site" evidence="15">
    <location>
        <position position="282"/>
    </location>
</feature>
<accession>A0A1F8CSP5</accession>
<feature type="binding site" evidence="16">
    <location>
        <position position="259"/>
    </location>
    <ligand>
        <name>Mg(2+)</name>
        <dbReference type="ChEBI" id="CHEBI:18420"/>
        <label>1</label>
    </ligand>
</feature>
<dbReference type="EC" id="6.3.2.4" evidence="14"/>
<dbReference type="GO" id="GO:0005737">
    <property type="term" value="C:cytoplasm"/>
    <property type="evidence" value="ECO:0007669"/>
    <property type="project" value="UniProtKB-SubCell"/>
</dbReference>
<evidence type="ECO:0000256" key="15">
    <source>
        <dbReference type="PIRSR" id="PIRSR039102-1"/>
    </source>
</evidence>
<gene>
    <name evidence="14" type="primary">ddl</name>
    <name evidence="19" type="ORF">A2382_00955</name>
</gene>
<comment type="caution">
    <text evidence="19">The sequence shown here is derived from an EMBL/GenBank/DDBJ whole genome shotgun (WGS) entry which is preliminary data.</text>
</comment>
<dbReference type="PROSITE" id="PS50975">
    <property type="entry name" value="ATP_GRASP"/>
    <property type="match status" value="1"/>
</dbReference>
<evidence type="ECO:0000256" key="16">
    <source>
        <dbReference type="PIRSR" id="PIRSR039102-3"/>
    </source>
</evidence>
<dbReference type="GO" id="GO:0071555">
    <property type="term" value="P:cell wall organization"/>
    <property type="evidence" value="ECO:0007669"/>
    <property type="project" value="UniProtKB-KW"/>
</dbReference>
<comment type="pathway">
    <text evidence="14">Cell wall biogenesis; peptidoglycan biosynthesis.</text>
</comment>
<keyword evidence="7 17" id="KW-0547">Nucleotide-binding</keyword>
<comment type="catalytic activity">
    <reaction evidence="14">
        <text>2 D-alanine + ATP = D-alanyl-D-alanine + ADP + phosphate + H(+)</text>
        <dbReference type="Rhea" id="RHEA:11224"/>
        <dbReference type="ChEBI" id="CHEBI:15378"/>
        <dbReference type="ChEBI" id="CHEBI:30616"/>
        <dbReference type="ChEBI" id="CHEBI:43474"/>
        <dbReference type="ChEBI" id="CHEBI:57416"/>
        <dbReference type="ChEBI" id="CHEBI:57822"/>
        <dbReference type="ChEBI" id="CHEBI:456216"/>
        <dbReference type="EC" id="6.3.2.4"/>
    </reaction>
</comment>
<evidence type="ECO:0000256" key="10">
    <source>
        <dbReference type="ARBA" id="ARBA00022960"/>
    </source>
</evidence>
<evidence type="ECO:0000256" key="8">
    <source>
        <dbReference type="ARBA" id="ARBA00022840"/>
    </source>
</evidence>
<comment type="similarity">
    <text evidence="3 14">Belongs to the D-alanine--D-alanine ligase family.</text>
</comment>
<dbReference type="Pfam" id="PF07478">
    <property type="entry name" value="Dala_Dala_lig_C"/>
    <property type="match status" value="1"/>
</dbReference>
<evidence type="ECO:0000256" key="5">
    <source>
        <dbReference type="ARBA" id="ARBA00022598"/>
    </source>
</evidence>
<evidence type="ECO:0000256" key="13">
    <source>
        <dbReference type="ARBA" id="ARBA00023316"/>
    </source>
</evidence>
<evidence type="ECO:0000256" key="4">
    <source>
        <dbReference type="ARBA" id="ARBA00022490"/>
    </source>
</evidence>
<evidence type="ECO:0000256" key="12">
    <source>
        <dbReference type="ARBA" id="ARBA00023211"/>
    </source>
</evidence>
<feature type="active site" evidence="15">
    <location>
        <position position="148"/>
    </location>
</feature>
<proteinExistence type="inferred from homology"/>
<dbReference type="SUPFAM" id="SSF56059">
    <property type="entry name" value="Glutathione synthetase ATP-binding domain-like"/>
    <property type="match status" value="1"/>
</dbReference>
<feature type="binding site" evidence="16">
    <location>
        <position position="271"/>
    </location>
    <ligand>
        <name>Mg(2+)</name>
        <dbReference type="ChEBI" id="CHEBI:18420"/>
        <label>1</label>
    </ligand>
</feature>
<dbReference type="PIRSF" id="PIRSF039102">
    <property type="entry name" value="Ddl/VanB"/>
    <property type="match status" value="1"/>
</dbReference>
<dbReference type="InterPro" id="IPR011095">
    <property type="entry name" value="Dala_Dala_lig_C"/>
</dbReference>
<dbReference type="InterPro" id="IPR013815">
    <property type="entry name" value="ATP_grasp_subdomain_1"/>
</dbReference>
<dbReference type="AlphaFoldDB" id="A0A1F8CSP5"/>
<comment type="subcellular location">
    <subcellularLocation>
        <location evidence="2 14">Cytoplasm</location>
    </subcellularLocation>
</comment>
<dbReference type="EMBL" id="MGHY01000018">
    <property type="protein sequence ID" value="OGM79344.1"/>
    <property type="molecule type" value="Genomic_DNA"/>
</dbReference>
<dbReference type="NCBIfam" id="TIGR01205">
    <property type="entry name" value="D_ala_D_alaTIGR"/>
    <property type="match status" value="1"/>
</dbReference>
<dbReference type="PROSITE" id="PS00844">
    <property type="entry name" value="DALA_DALA_LIGASE_2"/>
    <property type="match status" value="1"/>
</dbReference>
<name>A0A1F8CSP5_9BACT</name>
<organism evidence="19 20">
    <name type="scientific">Candidatus Woesebacteria bacterium RIFOXYB1_FULL_38_16</name>
    <dbReference type="NCBI Taxonomy" id="1802538"/>
    <lineage>
        <taxon>Bacteria</taxon>
        <taxon>Candidatus Woeseibacteriota</taxon>
    </lineage>
</organism>
<evidence type="ECO:0000256" key="7">
    <source>
        <dbReference type="ARBA" id="ARBA00022741"/>
    </source>
</evidence>
<dbReference type="NCBIfam" id="NF002528">
    <property type="entry name" value="PRK01966.1-4"/>
    <property type="match status" value="1"/>
</dbReference>
<evidence type="ECO:0000256" key="9">
    <source>
        <dbReference type="ARBA" id="ARBA00022842"/>
    </source>
</evidence>
<keyword evidence="9 16" id="KW-0460">Magnesium</keyword>
<dbReference type="UniPathway" id="UPA00219"/>
<dbReference type="Proteomes" id="UP000178999">
    <property type="component" value="Unassembled WGS sequence"/>
</dbReference>
<dbReference type="GO" id="GO:0008716">
    <property type="term" value="F:D-alanine-D-alanine ligase activity"/>
    <property type="evidence" value="ECO:0007669"/>
    <property type="project" value="UniProtKB-UniRule"/>
</dbReference>
<keyword evidence="13 14" id="KW-0961">Cell wall biogenesis/degradation</keyword>
<reference evidence="19 20" key="1">
    <citation type="journal article" date="2016" name="Nat. Commun.">
        <title>Thousands of microbial genomes shed light on interconnected biogeochemical processes in an aquifer system.</title>
        <authorList>
            <person name="Anantharaman K."/>
            <person name="Brown C.T."/>
            <person name="Hug L.A."/>
            <person name="Sharon I."/>
            <person name="Castelle C.J."/>
            <person name="Probst A.J."/>
            <person name="Thomas B.C."/>
            <person name="Singh A."/>
            <person name="Wilkins M.J."/>
            <person name="Karaoz U."/>
            <person name="Brodie E.L."/>
            <person name="Williams K.H."/>
            <person name="Hubbard S.S."/>
            <person name="Banfield J.F."/>
        </authorList>
    </citation>
    <scope>NUCLEOTIDE SEQUENCE [LARGE SCALE GENOMIC DNA]</scope>
</reference>
<evidence type="ECO:0000256" key="11">
    <source>
        <dbReference type="ARBA" id="ARBA00022984"/>
    </source>
</evidence>
<evidence type="ECO:0000313" key="20">
    <source>
        <dbReference type="Proteomes" id="UP000178999"/>
    </source>
</evidence>
<evidence type="ECO:0000259" key="18">
    <source>
        <dbReference type="PROSITE" id="PS50975"/>
    </source>
</evidence>
<dbReference type="GO" id="GO:0005524">
    <property type="term" value="F:ATP binding"/>
    <property type="evidence" value="ECO:0007669"/>
    <property type="project" value="UniProtKB-UniRule"/>
</dbReference>
<feature type="active site" evidence="15">
    <location>
        <position position="16"/>
    </location>
</feature>
<dbReference type="InterPro" id="IPR011127">
    <property type="entry name" value="Dala_Dala_lig_N"/>
</dbReference>
<dbReference type="Pfam" id="PF01820">
    <property type="entry name" value="Dala_Dala_lig_N"/>
    <property type="match status" value="2"/>
</dbReference>